<dbReference type="OrthoDB" id="5296884at2"/>
<dbReference type="GO" id="GO:0051213">
    <property type="term" value="F:dioxygenase activity"/>
    <property type="evidence" value="ECO:0007669"/>
    <property type="project" value="UniProtKB-KW"/>
</dbReference>
<accession>A0A1G6XY17</accession>
<dbReference type="InterPro" id="IPR029068">
    <property type="entry name" value="Glyas_Bleomycin-R_OHBP_Dase"/>
</dbReference>
<organism evidence="1 2">
    <name type="scientific">Auraticoccus monumenti</name>
    <dbReference type="NCBI Taxonomy" id="675864"/>
    <lineage>
        <taxon>Bacteria</taxon>
        <taxon>Bacillati</taxon>
        <taxon>Actinomycetota</taxon>
        <taxon>Actinomycetes</taxon>
        <taxon>Propionibacteriales</taxon>
        <taxon>Propionibacteriaceae</taxon>
        <taxon>Auraticoccus</taxon>
    </lineage>
</organism>
<dbReference type="EMBL" id="LT629688">
    <property type="protein sequence ID" value="SDD82327.1"/>
    <property type="molecule type" value="Genomic_DNA"/>
</dbReference>
<keyword evidence="2" id="KW-1185">Reference proteome</keyword>
<dbReference type="STRING" id="675864.SAMN04489747_1827"/>
<dbReference type="Pfam" id="PF13669">
    <property type="entry name" value="Glyoxalase_4"/>
    <property type="match status" value="1"/>
</dbReference>
<proteinExistence type="predicted"/>
<dbReference type="SUPFAM" id="SSF54593">
    <property type="entry name" value="Glyoxalase/Bleomycin resistance protein/Dihydroxybiphenyl dioxygenase"/>
    <property type="match status" value="1"/>
</dbReference>
<dbReference type="AlphaFoldDB" id="A0A1G6XY17"/>
<dbReference type="RefSeq" id="WP_090592573.1">
    <property type="nucleotide sequence ID" value="NZ_LT629688.1"/>
</dbReference>
<keyword evidence="1" id="KW-0560">Oxidoreductase</keyword>
<sequence length="137" mass="15419">MTTGDPEGAGGRALHHLDLWVQDLGRAEAEWGWLLGLLDWEHDGNVLTHPDGTYLHLEHSPDQGDVPHDRLRPGVNHLAVLTEDRHLLDRIRSESSAHGWHELYADHYPHAGGEQHCALYLENSEGFEVEVVCEATR</sequence>
<name>A0A1G6XY17_9ACTN</name>
<dbReference type="Gene3D" id="3.10.180.10">
    <property type="entry name" value="2,3-Dihydroxybiphenyl 1,2-Dioxygenase, domain 1"/>
    <property type="match status" value="1"/>
</dbReference>
<dbReference type="Proteomes" id="UP000198546">
    <property type="component" value="Chromosome i"/>
</dbReference>
<evidence type="ECO:0000313" key="2">
    <source>
        <dbReference type="Proteomes" id="UP000198546"/>
    </source>
</evidence>
<keyword evidence="1" id="KW-0223">Dioxygenase</keyword>
<reference evidence="1 2" key="1">
    <citation type="submission" date="2016-10" db="EMBL/GenBank/DDBJ databases">
        <authorList>
            <person name="de Groot N.N."/>
        </authorList>
    </citation>
    <scope>NUCLEOTIDE SEQUENCE [LARGE SCALE GENOMIC DNA]</scope>
    <source>
        <strain evidence="1 2">MON 2.2</strain>
    </source>
</reference>
<gene>
    <name evidence="1" type="ORF">SAMN04489747_1827</name>
</gene>
<evidence type="ECO:0000313" key="1">
    <source>
        <dbReference type="EMBL" id="SDD82327.1"/>
    </source>
</evidence>
<protein>
    <submittedName>
        <fullName evidence="1">Glyoxalase/Bleomycin resistance protein/Dioxygenase superfamily protein</fullName>
    </submittedName>
</protein>